<dbReference type="PROSITE" id="PS50088">
    <property type="entry name" value="ANK_REPEAT"/>
    <property type="match status" value="1"/>
</dbReference>
<dbReference type="PANTHER" id="PTHR24198:SF165">
    <property type="entry name" value="ANKYRIN REPEAT-CONTAINING PROTEIN-RELATED"/>
    <property type="match status" value="1"/>
</dbReference>
<dbReference type="PANTHER" id="PTHR24198">
    <property type="entry name" value="ANKYRIN REPEAT AND PROTEIN KINASE DOMAIN-CONTAINING PROTEIN"/>
    <property type="match status" value="1"/>
</dbReference>
<sequence length="152" mass="16378">HHTASTQSLAHTLPQIKQILETGDDSPALQTQLANAGDVLDMNQCYGGLSDSSHGDDAHTVLMCAAIHGRESCVDMLLKWPKINVNVQNAKSRSTALHLAAENGHAEICASLLRGGAQRQLRNTDDNTAIMVAKQRRHSSVVDALAQHRASR</sequence>
<dbReference type="PROSITE" id="PS50297">
    <property type="entry name" value="ANK_REP_REGION"/>
    <property type="match status" value="1"/>
</dbReference>
<dbReference type="SMART" id="SM00248">
    <property type="entry name" value="ANK"/>
    <property type="match status" value="3"/>
</dbReference>
<evidence type="ECO:0000256" key="3">
    <source>
        <dbReference type="PROSITE-ProRule" id="PRU00023"/>
    </source>
</evidence>
<protein>
    <submittedName>
        <fullName evidence="4">Uncharacterized protein</fullName>
    </submittedName>
</protein>
<dbReference type="EMBL" id="KQ244411">
    <property type="protein sequence ID" value="KNC74435.1"/>
    <property type="molecule type" value="Genomic_DNA"/>
</dbReference>
<evidence type="ECO:0000256" key="2">
    <source>
        <dbReference type="ARBA" id="ARBA00023043"/>
    </source>
</evidence>
<dbReference type="InterPro" id="IPR036770">
    <property type="entry name" value="Ankyrin_rpt-contain_sf"/>
</dbReference>
<dbReference type="STRING" id="667725.A0A0L0FCE1"/>
<dbReference type="Gene3D" id="1.25.40.20">
    <property type="entry name" value="Ankyrin repeat-containing domain"/>
    <property type="match status" value="2"/>
</dbReference>
<evidence type="ECO:0000313" key="4">
    <source>
        <dbReference type="EMBL" id="KNC74435.1"/>
    </source>
</evidence>
<keyword evidence="5" id="KW-1185">Reference proteome</keyword>
<keyword evidence="2 3" id="KW-0040">ANK repeat</keyword>
<name>A0A0L0FCE1_9EUKA</name>
<dbReference type="Pfam" id="PF12796">
    <property type="entry name" value="Ank_2"/>
    <property type="match status" value="1"/>
</dbReference>
<reference evidence="4 5" key="1">
    <citation type="submission" date="2011-02" db="EMBL/GenBank/DDBJ databases">
        <title>The Genome Sequence of Sphaeroforma arctica JP610.</title>
        <authorList>
            <consortium name="The Broad Institute Genome Sequencing Platform"/>
            <person name="Russ C."/>
            <person name="Cuomo C."/>
            <person name="Young S.K."/>
            <person name="Zeng Q."/>
            <person name="Gargeya S."/>
            <person name="Alvarado L."/>
            <person name="Berlin A."/>
            <person name="Chapman S.B."/>
            <person name="Chen Z."/>
            <person name="Freedman E."/>
            <person name="Gellesch M."/>
            <person name="Goldberg J."/>
            <person name="Griggs A."/>
            <person name="Gujja S."/>
            <person name="Heilman E."/>
            <person name="Heiman D."/>
            <person name="Howarth C."/>
            <person name="Mehta T."/>
            <person name="Neiman D."/>
            <person name="Pearson M."/>
            <person name="Roberts A."/>
            <person name="Saif S."/>
            <person name="Shea T."/>
            <person name="Shenoy N."/>
            <person name="Sisk P."/>
            <person name="Stolte C."/>
            <person name="Sykes S."/>
            <person name="White J."/>
            <person name="Yandava C."/>
            <person name="Burger G."/>
            <person name="Gray M.W."/>
            <person name="Holland P.W.H."/>
            <person name="King N."/>
            <person name="Lang F.B.F."/>
            <person name="Roger A.J."/>
            <person name="Ruiz-Trillo I."/>
            <person name="Haas B."/>
            <person name="Nusbaum C."/>
            <person name="Birren B."/>
        </authorList>
    </citation>
    <scope>NUCLEOTIDE SEQUENCE [LARGE SCALE GENOMIC DNA]</scope>
    <source>
        <strain evidence="4 5">JP610</strain>
    </source>
</reference>
<gene>
    <name evidence="4" type="ORF">SARC_13016</name>
</gene>
<keyword evidence="1" id="KW-0677">Repeat</keyword>
<organism evidence="4 5">
    <name type="scientific">Sphaeroforma arctica JP610</name>
    <dbReference type="NCBI Taxonomy" id="667725"/>
    <lineage>
        <taxon>Eukaryota</taxon>
        <taxon>Ichthyosporea</taxon>
        <taxon>Ichthyophonida</taxon>
        <taxon>Sphaeroforma</taxon>
    </lineage>
</organism>
<dbReference type="InterPro" id="IPR002110">
    <property type="entry name" value="Ankyrin_rpt"/>
</dbReference>
<accession>A0A0L0FCE1</accession>
<evidence type="ECO:0000256" key="1">
    <source>
        <dbReference type="ARBA" id="ARBA00022737"/>
    </source>
</evidence>
<dbReference type="AlphaFoldDB" id="A0A0L0FCE1"/>
<feature type="repeat" description="ANK" evidence="3">
    <location>
        <begin position="92"/>
        <end position="124"/>
    </location>
</feature>
<feature type="non-terminal residue" evidence="4">
    <location>
        <position position="1"/>
    </location>
</feature>
<dbReference type="GeneID" id="25913520"/>
<dbReference type="Proteomes" id="UP000054560">
    <property type="component" value="Unassembled WGS sequence"/>
</dbReference>
<dbReference type="RefSeq" id="XP_014148337.1">
    <property type="nucleotide sequence ID" value="XM_014292862.1"/>
</dbReference>
<evidence type="ECO:0000313" key="5">
    <source>
        <dbReference type="Proteomes" id="UP000054560"/>
    </source>
</evidence>
<dbReference type="OrthoDB" id="4034597at2759"/>
<dbReference type="SUPFAM" id="SSF48403">
    <property type="entry name" value="Ankyrin repeat"/>
    <property type="match status" value="1"/>
</dbReference>
<proteinExistence type="predicted"/>